<evidence type="ECO:0000259" key="2">
    <source>
        <dbReference type="Pfam" id="PF09990"/>
    </source>
</evidence>
<proteinExistence type="predicted"/>
<feature type="domain" description="DUF2231" evidence="2">
    <location>
        <begin position="41"/>
        <end position="156"/>
    </location>
</feature>
<feature type="transmembrane region" description="Helical" evidence="1">
    <location>
        <begin position="7"/>
        <end position="25"/>
    </location>
</feature>
<dbReference type="InterPro" id="IPR019251">
    <property type="entry name" value="DUF2231_TM"/>
</dbReference>
<dbReference type="Proteomes" id="UP001319200">
    <property type="component" value="Unassembled WGS sequence"/>
</dbReference>
<gene>
    <name evidence="3" type="ORF">KK083_31680</name>
</gene>
<dbReference type="EMBL" id="JAHESF010000075">
    <property type="protein sequence ID" value="MBT1701496.1"/>
    <property type="molecule type" value="Genomic_DNA"/>
</dbReference>
<protein>
    <submittedName>
        <fullName evidence="3">Peptidylprolyl isomerase</fullName>
    </submittedName>
</protein>
<dbReference type="Pfam" id="PF09990">
    <property type="entry name" value="DUF2231"/>
    <property type="match status" value="1"/>
</dbReference>
<dbReference type="AlphaFoldDB" id="A0AAP2GMH2"/>
<keyword evidence="1" id="KW-0812">Transmembrane</keyword>
<keyword evidence="4" id="KW-1185">Reference proteome</keyword>
<reference evidence="3 4" key="1">
    <citation type="submission" date="2021-05" db="EMBL/GenBank/DDBJ databases">
        <title>A Polyphasic approach of four new species of the genus Ohtaekwangia: Ohtaekwangia histidinii sp. nov., Ohtaekwangia cretensis sp. nov., Ohtaekwangia indiensis sp. nov., Ohtaekwangia reichenbachii sp. nov. from diverse environment.</title>
        <authorList>
            <person name="Octaviana S."/>
        </authorList>
    </citation>
    <scope>NUCLEOTIDE SEQUENCE [LARGE SCALE GENOMIC DNA]</scope>
    <source>
        <strain evidence="3 4">PWU4</strain>
    </source>
</reference>
<evidence type="ECO:0000313" key="3">
    <source>
        <dbReference type="EMBL" id="MBT1701496.1"/>
    </source>
</evidence>
<keyword evidence="1" id="KW-1133">Transmembrane helix</keyword>
<comment type="caution">
    <text evidence="3">The sequence shown here is derived from an EMBL/GenBank/DDBJ whole genome shotgun (WGS) entry which is preliminary data.</text>
</comment>
<keyword evidence="1" id="KW-0472">Membrane</keyword>
<feature type="transmembrane region" description="Helical" evidence="1">
    <location>
        <begin position="134"/>
        <end position="153"/>
    </location>
</feature>
<dbReference type="GO" id="GO:0016853">
    <property type="term" value="F:isomerase activity"/>
    <property type="evidence" value="ECO:0007669"/>
    <property type="project" value="UniProtKB-KW"/>
</dbReference>
<feature type="transmembrane region" description="Helical" evidence="1">
    <location>
        <begin position="45"/>
        <end position="62"/>
    </location>
</feature>
<dbReference type="RefSeq" id="WP_317195259.1">
    <property type="nucleotide sequence ID" value="NZ_JAHESF010000075.1"/>
</dbReference>
<organism evidence="3 4">
    <name type="scientific">Chryseosolibacter histidini</name>
    <dbReference type="NCBI Taxonomy" id="2782349"/>
    <lineage>
        <taxon>Bacteria</taxon>
        <taxon>Pseudomonadati</taxon>
        <taxon>Bacteroidota</taxon>
        <taxon>Cytophagia</taxon>
        <taxon>Cytophagales</taxon>
        <taxon>Chryseotaleaceae</taxon>
        <taxon>Chryseosolibacter</taxon>
    </lineage>
</organism>
<keyword evidence="3" id="KW-0413">Isomerase</keyword>
<evidence type="ECO:0000313" key="4">
    <source>
        <dbReference type="Proteomes" id="UP001319200"/>
    </source>
</evidence>
<feature type="transmembrane region" description="Helical" evidence="1">
    <location>
        <begin position="74"/>
        <end position="97"/>
    </location>
</feature>
<feature type="transmembrane region" description="Helical" evidence="1">
    <location>
        <begin position="109"/>
        <end position="127"/>
    </location>
</feature>
<sequence>MELFKKIVAHAVIALQVLIVFVLFFEQRIEVPLLVQAFGRLHPLLLHLPIGLLLLTAVLIFARKHFEGDSFSDLVNFLLYLTSFTASLAAFMGLLLSLEGGYNETDLGLHKWMGVSLSFLCWMLLGLKENFKVLAPLAMASVVLLIFTGHYGANLTHGENFVLGPLQKEEIRVRQLTDSTPSVSYPQ</sequence>
<feature type="non-terminal residue" evidence="3">
    <location>
        <position position="187"/>
    </location>
</feature>
<name>A0AAP2GMH2_9BACT</name>
<accession>A0AAP2GMH2</accession>
<evidence type="ECO:0000256" key="1">
    <source>
        <dbReference type="SAM" id="Phobius"/>
    </source>
</evidence>